<protein>
    <submittedName>
        <fullName evidence="2">Uncharacterized protein</fullName>
    </submittedName>
</protein>
<evidence type="ECO:0000256" key="1">
    <source>
        <dbReference type="SAM" id="MobiDB-lite"/>
    </source>
</evidence>
<keyword evidence="3" id="KW-1185">Reference proteome</keyword>
<organism evidence="2 3">
    <name type="scientific">Hohenbuehelia grisea</name>
    <dbReference type="NCBI Taxonomy" id="104357"/>
    <lineage>
        <taxon>Eukaryota</taxon>
        <taxon>Fungi</taxon>
        <taxon>Dikarya</taxon>
        <taxon>Basidiomycota</taxon>
        <taxon>Agaricomycotina</taxon>
        <taxon>Agaricomycetes</taxon>
        <taxon>Agaricomycetidae</taxon>
        <taxon>Agaricales</taxon>
        <taxon>Pleurotineae</taxon>
        <taxon>Pleurotaceae</taxon>
        <taxon>Hohenbuehelia</taxon>
    </lineage>
</organism>
<evidence type="ECO:0000313" key="3">
    <source>
        <dbReference type="Proteomes" id="UP001556367"/>
    </source>
</evidence>
<accession>A0ABR3IQU4</accession>
<feature type="compositionally biased region" description="Low complexity" evidence="1">
    <location>
        <begin position="108"/>
        <end position="128"/>
    </location>
</feature>
<evidence type="ECO:0000313" key="2">
    <source>
        <dbReference type="EMBL" id="KAL0945645.1"/>
    </source>
</evidence>
<feature type="region of interest" description="Disordered" evidence="1">
    <location>
        <begin position="29"/>
        <end position="75"/>
    </location>
</feature>
<proteinExistence type="predicted"/>
<sequence>MDSLSSSTSTPLADSTNAVTSALSPVMSAALHASNPESSSTTTLQPAQATEEPISLAPRPNSPPPPHPLPVSIANFKPTPREILSGIAPHLFEDGMASRGRRRRPRSVSRGQQGRSSSRGRQSRPPGVCAADSRSRTSSPLRISAVLTTVWDENGNWVVKSEQELGMQTVACTVHDDGSSRVGVESGKNTKTRRHKLRLADKSRWRTLNIGNQLKTIIIKLKHSSSKSDH</sequence>
<feature type="compositionally biased region" description="Pro residues" evidence="1">
    <location>
        <begin position="60"/>
        <end position="69"/>
    </location>
</feature>
<feature type="compositionally biased region" description="Polar residues" evidence="1">
    <location>
        <begin position="35"/>
        <end position="48"/>
    </location>
</feature>
<name>A0ABR3IQU4_9AGAR</name>
<gene>
    <name evidence="2" type="ORF">HGRIS_014799</name>
</gene>
<reference evidence="3" key="1">
    <citation type="submission" date="2024-06" db="EMBL/GenBank/DDBJ databases">
        <title>Multi-omics analyses provide insights into the biosynthesis of the anticancer antibiotic pleurotin in Hohenbuehelia grisea.</title>
        <authorList>
            <person name="Weaver J.A."/>
            <person name="Alberti F."/>
        </authorList>
    </citation>
    <scope>NUCLEOTIDE SEQUENCE [LARGE SCALE GENOMIC DNA]</scope>
    <source>
        <strain evidence="3">T-177</strain>
    </source>
</reference>
<comment type="caution">
    <text evidence="2">The sequence shown here is derived from an EMBL/GenBank/DDBJ whole genome shotgun (WGS) entry which is preliminary data.</text>
</comment>
<feature type="region of interest" description="Disordered" evidence="1">
    <location>
        <begin position="89"/>
        <end position="138"/>
    </location>
</feature>
<dbReference type="EMBL" id="JASNQZ010000017">
    <property type="protein sequence ID" value="KAL0945645.1"/>
    <property type="molecule type" value="Genomic_DNA"/>
</dbReference>
<dbReference type="Proteomes" id="UP001556367">
    <property type="component" value="Unassembled WGS sequence"/>
</dbReference>